<reference evidence="3 4" key="1">
    <citation type="submission" date="2017-10" db="EMBL/GenBank/DDBJ databases">
        <title>The draft genome sequence of Lewinella nigricans NBRC 102662.</title>
        <authorList>
            <person name="Wang K."/>
        </authorList>
    </citation>
    <scope>NUCLEOTIDE SEQUENCE [LARGE SCALE GENOMIC DNA]</scope>
    <source>
        <strain evidence="3 4">NBRC 102662</strain>
    </source>
</reference>
<evidence type="ECO:0000256" key="2">
    <source>
        <dbReference type="SAM" id="SignalP"/>
    </source>
</evidence>
<dbReference type="EMBL" id="PDUD01000052">
    <property type="protein sequence ID" value="PHN01583.1"/>
    <property type="molecule type" value="Genomic_DNA"/>
</dbReference>
<dbReference type="RefSeq" id="WP_099155016.1">
    <property type="nucleotide sequence ID" value="NZ_PDUD01000052.1"/>
</dbReference>
<feature type="signal peptide" evidence="2">
    <location>
        <begin position="1"/>
        <end position="23"/>
    </location>
</feature>
<accession>A0A2D0N1I9</accession>
<keyword evidence="1" id="KW-0175">Coiled coil</keyword>
<comment type="caution">
    <text evidence="3">The sequence shown here is derived from an EMBL/GenBank/DDBJ whole genome shotgun (WGS) entry which is preliminary data.</text>
</comment>
<evidence type="ECO:0000313" key="3">
    <source>
        <dbReference type="EMBL" id="PHN01583.1"/>
    </source>
</evidence>
<protein>
    <submittedName>
        <fullName evidence="3">Uncharacterized protein</fullName>
    </submittedName>
</protein>
<evidence type="ECO:0000313" key="4">
    <source>
        <dbReference type="Proteomes" id="UP000223913"/>
    </source>
</evidence>
<gene>
    <name evidence="3" type="ORF">CRP01_36400</name>
</gene>
<sequence length="294" mass="33182">MKFSIKSLLLASLLLLQCGWLSAQENTTASAAGTNALSNALDAVKLYWFSNAELIRLRPDYNVLKRKKNAKIYQPNIQAYLRLENQLREYVRLAEPDSGLDRSFSQRELESWSGTLYELGNFRQELWYDIAQHYRAEIPRAQAAVEKTNEELGGIIRSLDKVRQAETDQQITNNLVKLTQALSSVSTWSTLTKQAANKNLWGMVNGYSSKEIKAKYGDVISTVVNRLGEYYTTTTLVSEGYASKKELLAAAEAAANRLIDRKEKHTNMQEALVQAEAFYKNKVYGTDDGMRSGQ</sequence>
<dbReference type="AlphaFoldDB" id="A0A2D0N1I9"/>
<organism evidence="3 4">
    <name type="scientific">Flavilitoribacter nigricans (strain ATCC 23147 / DSM 23189 / NBRC 102662 / NCIMB 1420 / SS-2)</name>
    <name type="common">Lewinella nigricans</name>
    <dbReference type="NCBI Taxonomy" id="1122177"/>
    <lineage>
        <taxon>Bacteria</taxon>
        <taxon>Pseudomonadati</taxon>
        <taxon>Bacteroidota</taxon>
        <taxon>Saprospiria</taxon>
        <taxon>Saprospirales</taxon>
        <taxon>Lewinellaceae</taxon>
        <taxon>Flavilitoribacter</taxon>
    </lineage>
</organism>
<proteinExistence type="predicted"/>
<feature type="coiled-coil region" evidence="1">
    <location>
        <begin position="241"/>
        <end position="268"/>
    </location>
</feature>
<keyword evidence="4" id="KW-1185">Reference proteome</keyword>
<feature type="chain" id="PRO_5013220375" evidence="2">
    <location>
        <begin position="24"/>
        <end position="294"/>
    </location>
</feature>
<name>A0A2D0N1I9_FLAN2</name>
<keyword evidence="2" id="KW-0732">Signal</keyword>
<dbReference type="Proteomes" id="UP000223913">
    <property type="component" value="Unassembled WGS sequence"/>
</dbReference>
<evidence type="ECO:0000256" key="1">
    <source>
        <dbReference type="SAM" id="Coils"/>
    </source>
</evidence>